<evidence type="ECO:0000313" key="2">
    <source>
        <dbReference type="Proteomes" id="UP001174691"/>
    </source>
</evidence>
<sequence length="119" mass="14222">MSTRKNKPEDVKVIFDVDKPTDFYRWATPILLHIIKYGKEMKKPPFKTHVHRAVFRKVIGQMMCMGYWAVEEGLSDEDKITVYKWYETWGKDTAPDVDLVIHQWENILTRWYDELAEGK</sequence>
<organism evidence="1 2">
    <name type="scientific">Coniochaeta hoffmannii</name>
    <dbReference type="NCBI Taxonomy" id="91930"/>
    <lineage>
        <taxon>Eukaryota</taxon>
        <taxon>Fungi</taxon>
        <taxon>Dikarya</taxon>
        <taxon>Ascomycota</taxon>
        <taxon>Pezizomycotina</taxon>
        <taxon>Sordariomycetes</taxon>
        <taxon>Sordariomycetidae</taxon>
        <taxon>Coniochaetales</taxon>
        <taxon>Coniochaetaceae</taxon>
        <taxon>Coniochaeta</taxon>
    </lineage>
</organism>
<accession>A0AA38SER0</accession>
<keyword evidence="2" id="KW-1185">Reference proteome</keyword>
<name>A0AA38SER0_9PEZI</name>
<protein>
    <submittedName>
        <fullName evidence="1">Uncharacterized protein</fullName>
    </submittedName>
</protein>
<dbReference type="Proteomes" id="UP001174691">
    <property type="component" value="Unassembled WGS sequence"/>
</dbReference>
<gene>
    <name evidence="1" type="ORF">NKR19_g200</name>
</gene>
<proteinExistence type="predicted"/>
<evidence type="ECO:0000313" key="1">
    <source>
        <dbReference type="EMBL" id="KAJ9165609.1"/>
    </source>
</evidence>
<comment type="caution">
    <text evidence="1">The sequence shown here is derived from an EMBL/GenBank/DDBJ whole genome shotgun (WGS) entry which is preliminary data.</text>
</comment>
<reference evidence="1" key="1">
    <citation type="submission" date="2022-07" db="EMBL/GenBank/DDBJ databases">
        <title>Fungi with potential for degradation of polypropylene.</title>
        <authorList>
            <person name="Gostincar C."/>
        </authorList>
    </citation>
    <scope>NUCLEOTIDE SEQUENCE</scope>
    <source>
        <strain evidence="1">EXF-13287</strain>
    </source>
</reference>
<dbReference type="AlphaFoldDB" id="A0AA38SER0"/>
<dbReference type="EMBL" id="JANBVN010000002">
    <property type="protein sequence ID" value="KAJ9165609.1"/>
    <property type="molecule type" value="Genomic_DNA"/>
</dbReference>